<dbReference type="EMBL" id="GBRH01228609">
    <property type="protein sequence ID" value="JAD69286.1"/>
    <property type="molecule type" value="Transcribed_RNA"/>
</dbReference>
<sequence>MEQLPNSGEIMPLNSLKQRSSMANDGLWLQIEDGIAPVKLLLLALRATRFFITSSVVDGSCPVKKLLEIFSTLRGRPEFEDCRSSREPDRRLKLTSRAMMLLENTNSIGRLPASELWDRLRRSNPVRLLRDGGMLPLRPLEASMTSVTTPSLLQLIPSHWQQSVLFTHDTLRPPLPSGESPSRKSMREILSCSMQELMREAKESRRTQARTMKGTGNLVVLLLLHGKLSGCMVLS</sequence>
<evidence type="ECO:0000313" key="1">
    <source>
        <dbReference type="EMBL" id="JAD69286.1"/>
    </source>
</evidence>
<organism evidence="1">
    <name type="scientific">Arundo donax</name>
    <name type="common">Giant reed</name>
    <name type="synonym">Donax arundinaceus</name>
    <dbReference type="NCBI Taxonomy" id="35708"/>
    <lineage>
        <taxon>Eukaryota</taxon>
        <taxon>Viridiplantae</taxon>
        <taxon>Streptophyta</taxon>
        <taxon>Embryophyta</taxon>
        <taxon>Tracheophyta</taxon>
        <taxon>Spermatophyta</taxon>
        <taxon>Magnoliopsida</taxon>
        <taxon>Liliopsida</taxon>
        <taxon>Poales</taxon>
        <taxon>Poaceae</taxon>
        <taxon>PACMAD clade</taxon>
        <taxon>Arundinoideae</taxon>
        <taxon>Arundineae</taxon>
        <taxon>Arundo</taxon>
    </lineage>
</organism>
<name>A0A0A9C134_ARUDO</name>
<reference evidence="1" key="2">
    <citation type="journal article" date="2015" name="Data Brief">
        <title>Shoot transcriptome of the giant reed, Arundo donax.</title>
        <authorList>
            <person name="Barrero R.A."/>
            <person name="Guerrero F.D."/>
            <person name="Moolhuijzen P."/>
            <person name="Goolsby J.A."/>
            <person name="Tidwell J."/>
            <person name="Bellgard S.E."/>
            <person name="Bellgard M.I."/>
        </authorList>
    </citation>
    <scope>NUCLEOTIDE SEQUENCE</scope>
    <source>
        <tissue evidence="1">Shoot tissue taken approximately 20 cm above the soil surface</tissue>
    </source>
</reference>
<proteinExistence type="predicted"/>
<dbReference type="AlphaFoldDB" id="A0A0A9C134"/>
<accession>A0A0A9C134</accession>
<protein>
    <submittedName>
        <fullName evidence="1">Uncharacterized protein</fullName>
    </submittedName>
</protein>
<reference evidence="1" key="1">
    <citation type="submission" date="2014-09" db="EMBL/GenBank/DDBJ databases">
        <authorList>
            <person name="Magalhaes I.L.F."/>
            <person name="Oliveira U."/>
            <person name="Santos F.R."/>
            <person name="Vidigal T.H.D.A."/>
            <person name="Brescovit A.D."/>
            <person name="Santos A.J."/>
        </authorList>
    </citation>
    <scope>NUCLEOTIDE SEQUENCE</scope>
    <source>
        <tissue evidence="1">Shoot tissue taken approximately 20 cm above the soil surface</tissue>
    </source>
</reference>